<keyword evidence="1" id="KW-0812">Transmembrane</keyword>
<dbReference type="InterPro" id="IPR025588">
    <property type="entry name" value="YcxB-like_C"/>
</dbReference>
<feature type="domain" description="YcxB-like C-terminal" evidence="2">
    <location>
        <begin position="108"/>
        <end position="169"/>
    </location>
</feature>
<evidence type="ECO:0000256" key="1">
    <source>
        <dbReference type="SAM" id="Phobius"/>
    </source>
</evidence>
<evidence type="ECO:0000313" key="3">
    <source>
        <dbReference type="EMBL" id="EDT16582.1"/>
    </source>
</evidence>
<dbReference type="Proteomes" id="UP000005337">
    <property type="component" value="Unassembled WGS sequence"/>
</dbReference>
<gene>
    <name evidence="3" type="ORF">AC3_0779</name>
</gene>
<name>B1BPG9_CLOPF</name>
<dbReference type="Pfam" id="PF14317">
    <property type="entry name" value="YcxB"/>
    <property type="match status" value="1"/>
</dbReference>
<organism evidence="3 4">
    <name type="scientific">Clostridium perfringens E str. JGS1987</name>
    <dbReference type="NCBI Taxonomy" id="451755"/>
    <lineage>
        <taxon>Bacteria</taxon>
        <taxon>Bacillati</taxon>
        <taxon>Bacillota</taxon>
        <taxon>Clostridia</taxon>
        <taxon>Eubacteriales</taxon>
        <taxon>Clostridiaceae</taxon>
        <taxon>Clostridium</taxon>
    </lineage>
</organism>
<keyword evidence="1" id="KW-0472">Membrane</keyword>
<comment type="caution">
    <text evidence="3">The sequence shown here is derived from an EMBL/GenBank/DDBJ whole genome shotgun (WGS) entry which is preliminary data.</text>
</comment>
<feature type="transmembrane region" description="Helical" evidence="1">
    <location>
        <begin position="59"/>
        <end position="78"/>
    </location>
</feature>
<protein>
    <recommendedName>
        <fullName evidence="2">YcxB-like C-terminal domain-containing protein</fullName>
    </recommendedName>
</protein>
<reference evidence="3 4" key="1">
    <citation type="submission" date="2007-07" db="EMBL/GenBank/DDBJ databases">
        <title>Annotation of Clostridium perfringens E str. JGS1987.</title>
        <authorList>
            <person name="Paulsen I."/>
            <person name="Sebastian Y."/>
        </authorList>
    </citation>
    <scope>NUCLEOTIDE SEQUENCE [LARGE SCALE GENOMIC DNA]</scope>
    <source>
        <strain evidence="4">E str. JGS1987</strain>
    </source>
</reference>
<keyword evidence="1" id="KW-1133">Transmembrane helix</keyword>
<dbReference type="RefSeq" id="WP_003461697.1">
    <property type="nucleotide sequence ID" value="NZ_ABDW01000002.1"/>
</dbReference>
<proteinExistence type="predicted"/>
<accession>B1BPG9</accession>
<evidence type="ECO:0000313" key="4">
    <source>
        <dbReference type="Proteomes" id="UP000005337"/>
    </source>
</evidence>
<feature type="transmembrane region" description="Helical" evidence="1">
    <location>
        <begin position="32"/>
        <end position="53"/>
    </location>
</feature>
<sequence length="177" mass="21132">MKIKYKNSIDDLVQLNMSIFKRDLVIQKRLKIKYAIVPIIIIVDFFVVSWLTGFVRNKITNLFLIFCLIIIIPWLLFYPRFAEFQYKKILIKRLKNNIKNDFDLIVTIDKNGIREESENGNVTYCWDKVEEVKDVDTHIFIYISNLNAIVIPSNSFRDEREKNELIKIINENIKRTI</sequence>
<dbReference type="AlphaFoldDB" id="B1BPG9"/>
<evidence type="ECO:0000259" key="2">
    <source>
        <dbReference type="Pfam" id="PF14317"/>
    </source>
</evidence>
<dbReference type="EMBL" id="ABDW01000002">
    <property type="protein sequence ID" value="EDT16582.1"/>
    <property type="molecule type" value="Genomic_DNA"/>
</dbReference>